<evidence type="ECO:0000256" key="5">
    <source>
        <dbReference type="SAM" id="Phobius"/>
    </source>
</evidence>
<feature type="domain" description="Integral membrane bound transporter" evidence="6">
    <location>
        <begin position="326"/>
        <end position="452"/>
    </location>
</feature>
<dbReference type="EMBL" id="JACBYW010000004">
    <property type="protein sequence ID" value="NYH78995.1"/>
    <property type="molecule type" value="Genomic_DNA"/>
</dbReference>
<protein>
    <submittedName>
        <fullName evidence="7">Uncharacterized membrane protein YgaE (UPF0421/DUF939 family)</fullName>
    </submittedName>
</protein>
<reference evidence="7 8" key="1">
    <citation type="submission" date="2020-07" db="EMBL/GenBank/DDBJ databases">
        <title>Genomic Encyclopedia of Type Strains, Phase III (KMG-III): the genomes of soil and plant-associated and newly described type strains.</title>
        <authorList>
            <person name="Whitman W."/>
        </authorList>
    </citation>
    <scope>NUCLEOTIDE SEQUENCE [LARGE SCALE GENOMIC DNA]</scope>
    <source>
        <strain evidence="7 8">CECT 8576</strain>
    </source>
</reference>
<keyword evidence="3 5" id="KW-1133">Transmembrane helix</keyword>
<dbReference type="AlphaFoldDB" id="A0A852Z148"/>
<comment type="subcellular location">
    <subcellularLocation>
        <location evidence="1">Membrane</location>
        <topology evidence="1">Multi-pass membrane protein</topology>
    </subcellularLocation>
</comment>
<evidence type="ECO:0000256" key="1">
    <source>
        <dbReference type="ARBA" id="ARBA00004141"/>
    </source>
</evidence>
<dbReference type="Proteomes" id="UP000548304">
    <property type="component" value="Unassembled WGS sequence"/>
</dbReference>
<evidence type="ECO:0000256" key="2">
    <source>
        <dbReference type="ARBA" id="ARBA00022692"/>
    </source>
</evidence>
<evidence type="ECO:0000256" key="3">
    <source>
        <dbReference type="ARBA" id="ARBA00022989"/>
    </source>
</evidence>
<feature type="transmembrane region" description="Helical" evidence="5">
    <location>
        <begin position="73"/>
        <end position="96"/>
    </location>
</feature>
<feature type="transmembrane region" description="Helical" evidence="5">
    <location>
        <begin position="21"/>
        <end position="41"/>
    </location>
</feature>
<dbReference type="InterPro" id="IPR049453">
    <property type="entry name" value="Memb_transporter_dom"/>
</dbReference>
<gene>
    <name evidence="7" type="ORF">FHR84_002329</name>
</gene>
<feature type="transmembrane region" description="Helical" evidence="5">
    <location>
        <begin position="152"/>
        <end position="177"/>
    </location>
</feature>
<proteinExistence type="predicted"/>
<accession>A0A852Z148</accession>
<evidence type="ECO:0000313" key="7">
    <source>
        <dbReference type="EMBL" id="NYH78995.1"/>
    </source>
</evidence>
<evidence type="ECO:0000259" key="6">
    <source>
        <dbReference type="Pfam" id="PF13515"/>
    </source>
</evidence>
<dbReference type="GO" id="GO:0016020">
    <property type="term" value="C:membrane"/>
    <property type="evidence" value="ECO:0007669"/>
    <property type="project" value="UniProtKB-SubCell"/>
</dbReference>
<name>A0A852Z148_9ACTN</name>
<dbReference type="Pfam" id="PF13515">
    <property type="entry name" value="FUSC_2"/>
    <property type="match status" value="1"/>
</dbReference>
<keyword evidence="8" id="KW-1185">Reference proteome</keyword>
<evidence type="ECO:0000256" key="4">
    <source>
        <dbReference type="ARBA" id="ARBA00023136"/>
    </source>
</evidence>
<evidence type="ECO:0000313" key="8">
    <source>
        <dbReference type="Proteomes" id="UP000548304"/>
    </source>
</evidence>
<feature type="transmembrane region" description="Helical" evidence="5">
    <location>
        <begin position="103"/>
        <end position="123"/>
    </location>
</feature>
<sequence length="550" mass="57575">MSSTILARHLGETLHLNRRGPILWPALRAFLSVLVPLALLLQLGRVDLVGGAVFGALTSVYCRSEPYRNQIRALVAVATGMVLAVGIGDLIAVAGLEPRQQHLAAVLGTAVVGALATAATTAAKLGAPGGLIFSFATGACANTTLEPAEVPAHLVACSISGAFAWGLCALGAAWAGLRPQRRAVAAALEATAAHLANRTDLMTRHRAAVAIETAWTRLPLVGRRKHETAEYGELIQAIEICEVLLGSGRVASETVRSLRSTAERIRAGGTPHPPGYARSETPLAPPLPPSRWRAVRGVLLAAVRPRRASGNWLLPFALRVGSAALLAGVLAELLGLGHTYWAAVSAVSVLQATSTSRSVPRMLQRVAGTLGGVLIGLALLSEHPPVWALLLLLAVLQWAAEATVTINYAFGLLFATPVALLVSGLMSSAPPEQLVASRLWATLLGAAVAVLVARLAPHGAWLARVHESLRLVGELTELRGVVPPDRLRASLIELHDAYETAAGEVPDTLLPTEELLAVSRRAYRLLDSRDYPAPAPPGWGRAAGTPGESG</sequence>
<keyword evidence="2 5" id="KW-0812">Transmembrane</keyword>
<keyword evidence="4 5" id="KW-0472">Membrane</keyword>
<dbReference type="RefSeq" id="WP_343075240.1">
    <property type="nucleotide sequence ID" value="NZ_JACBYW010000004.1"/>
</dbReference>
<feature type="transmembrane region" description="Helical" evidence="5">
    <location>
        <begin position="316"/>
        <end position="342"/>
    </location>
</feature>
<feature type="transmembrane region" description="Helical" evidence="5">
    <location>
        <begin position="435"/>
        <end position="456"/>
    </location>
</feature>
<organism evidence="7 8">
    <name type="scientific">Actinopolyspora biskrensis</name>
    <dbReference type="NCBI Taxonomy" id="1470178"/>
    <lineage>
        <taxon>Bacteria</taxon>
        <taxon>Bacillati</taxon>
        <taxon>Actinomycetota</taxon>
        <taxon>Actinomycetes</taxon>
        <taxon>Actinopolysporales</taxon>
        <taxon>Actinopolysporaceae</taxon>
        <taxon>Actinopolyspora</taxon>
    </lineage>
</organism>
<comment type="caution">
    <text evidence="7">The sequence shown here is derived from an EMBL/GenBank/DDBJ whole genome shotgun (WGS) entry which is preliminary data.</text>
</comment>
<feature type="transmembrane region" description="Helical" evidence="5">
    <location>
        <begin position="387"/>
        <end position="415"/>
    </location>
</feature>